<keyword evidence="3" id="KW-0804">Transcription</keyword>
<keyword evidence="1" id="KW-0805">Transcription regulation</keyword>
<dbReference type="GO" id="GO:0000976">
    <property type="term" value="F:transcription cis-regulatory region binding"/>
    <property type="evidence" value="ECO:0007669"/>
    <property type="project" value="TreeGrafter"/>
</dbReference>
<evidence type="ECO:0000256" key="1">
    <source>
        <dbReference type="ARBA" id="ARBA00023015"/>
    </source>
</evidence>
<feature type="domain" description="HTH tetR-type" evidence="5">
    <location>
        <begin position="11"/>
        <end position="70"/>
    </location>
</feature>
<dbReference type="EMBL" id="JACCFK010000001">
    <property type="protein sequence ID" value="NYI91010.1"/>
    <property type="molecule type" value="Genomic_DNA"/>
</dbReference>
<dbReference type="PROSITE" id="PS50977">
    <property type="entry name" value="HTH_TETR_2"/>
    <property type="match status" value="1"/>
</dbReference>
<reference evidence="6 7" key="1">
    <citation type="submission" date="2020-07" db="EMBL/GenBank/DDBJ databases">
        <title>Sequencing the genomes of 1000 actinobacteria strains.</title>
        <authorList>
            <person name="Klenk H.-P."/>
        </authorList>
    </citation>
    <scope>NUCLEOTIDE SEQUENCE [LARGE SCALE GENOMIC DNA]</scope>
    <source>
        <strain evidence="6 7">DSM 104006</strain>
    </source>
</reference>
<protein>
    <submittedName>
        <fullName evidence="6">AcrR family transcriptional regulator</fullName>
    </submittedName>
</protein>
<dbReference type="Proteomes" id="UP000549616">
    <property type="component" value="Unassembled WGS sequence"/>
</dbReference>
<comment type="caution">
    <text evidence="6">The sequence shown here is derived from an EMBL/GenBank/DDBJ whole genome shotgun (WGS) entry which is preliminary data.</text>
</comment>
<accession>A0A853B7N6</accession>
<sequence length="188" mass="20468">MATPKRRADAERNRDRVLTAARRLLAERGDEVQLPEIARAAGVGVGTVYRHFPTRRDLIEAAADTRFAEIARFAREDCLGRPAALARYLRHVGEVLDSDRGLSAAVENVRGTAGSAPRDAARADLEAVVAELLAQSRAEGEVRDDCTIGDVYLLAGCLSSVIRTGSGDWRRFLDLAFDGLRPRLSAPE</sequence>
<keyword evidence="7" id="KW-1185">Reference proteome</keyword>
<dbReference type="AlphaFoldDB" id="A0A853B7N6"/>
<gene>
    <name evidence="6" type="ORF">HNR02_004333</name>
</gene>
<dbReference type="InterPro" id="IPR001647">
    <property type="entry name" value="HTH_TetR"/>
</dbReference>
<evidence type="ECO:0000256" key="4">
    <source>
        <dbReference type="PROSITE-ProRule" id="PRU00335"/>
    </source>
</evidence>
<dbReference type="InterPro" id="IPR009057">
    <property type="entry name" value="Homeodomain-like_sf"/>
</dbReference>
<feature type="DNA-binding region" description="H-T-H motif" evidence="4">
    <location>
        <begin position="33"/>
        <end position="52"/>
    </location>
</feature>
<evidence type="ECO:0000256" key="2">
    <source>
        <dbReference type="ARBA" id="ARBA00023125"/>
    </source>
</evidence>
<dbReference type="InterPro" id="IPR049445">
    <property type="entry name" value="TetR_SbtR-like_C"/>
</dbReference>
<dbReference type="SUPFAM" id="SSF46689">
    <property type="entry name" value="Homeodomain-like"/>
    <property type="match status" value="1"/>
</dbReference>
<dbReference type="Pfam" id="PF00440">
    <property type="entry name" value="TetR_N"/>
    <property type="match status" value="1"/>
</dbReference>
<keyword evidence="2 4" id="KW-0238">DNA-binding</keyword>
<evidence type="ECO:0000313" key="7">
    <source>
        <dbReference type="Proteomes" id="UP000549616"/>
    </source>
</evidence>
<dbReference type="InterPro" id="IPR036271">
    <property type="entry name" value="Tet_transcr_reg_TetR-rel_C_sf"/>
</dbReference>
<dbReference type="Gene3D" id="1.10.357.10">
    <property type="entry name" value="Tetracycline Repressor, domain 2"/>
    <property type="match status" value="1"/>
</dbReference>
<dbReference type="PANTHER" id="PTHR30055">
    <property type="entry name" value="HTH-TYPE TRANSCRIPTIONAL REGULATOR RUTR"/>
    <property type="match status" value="1"/>
</dbReference>
<dbReference type="PANTHER" id="PTHR30055:SF234">
    <property type="entry name" value="HTH-TYPE TRANSCRIPTIONAL REGULATOR BETI"/>
    <property type="match status" value="1"/>
</dbReference>
<name>A0A853B7N6_9PSEU</name>
<dbReference type="InterPro" id="IPR050109">
    <property type="entry name" value="HTH-type_TetR-like_transc_reg"/>
</dbReference>
<organism evidence="6 7">
    <name type="scientific">Amycolatopsis endophytica</name>
    <dbReference type="NCBI Taxonomy" id="860233"/>
    <lineage>
        <taxon>Bacteria</taxon>
        <taxon>Bacillati</taxon>
        <taxon>Actinomycetota</taxon>
        <taxon>Actinomycetes</taxon>
        <taxon>Pseudonocardiales</taxon>
        <taxon>Pseudonocardiaceae</taxon>
        <taxon>Amycolatopsis</taxon>
    </lineage>
</organism>
<dbReference type="Pfam" id="PF21597">
    <property type="entry name" value="TetR_C_43"/>
    <property type="match status" value="1"/>
</dbReference>
<dbReference type="SUPFAM" id="SSF48498">
    <property type="entry name" value="Tetracyclin repressor-like, C-terminal domain"/>
    <property type="match status" value="1"/>
</dbReference>
<dbReference type="RefSeq" id="WP_246338613.1">
    <property type="nucleotide sequence ID" value="NZ_JACCFK010000001.1"/>
</dbReference>
<dbReference type="GO" id="GO:0003700">
    <property type="term" value="F:DNA-binding transcription factor activity"/>
    <property type="evidence" value="ECO:0007669"/>
    <property type="project" value="TreeGrafter"/>
</dbReference>
<evidence type="ECO:0000259" key="5">
    <source>
        <dbReference type="PROSITE" id="PS50977"/>
    </source>
</evidence>
<dbReference type="PRINTS" id="PR00455">
    <property type="entry name" value="HTHTETR"/>
</dbReference>
<proteinExistence type="predicted"/>
<evidence type="ECO:0000313" key="6">
    <source>
        <dbReference type="EMBL" id="NYI91010.1"/>
    </source>
</evidence>
<evidence type="ECO:0000256" key="3">
    <source>
        <dbReference type="ARBA" id="ARBA00023163"/>
    </source>
</evidence>